<name>A0A1A8WU06_PLAMA</name>
<evidence type="ECO:0000313" key="2">
    <source>
        <dbReference type="Proteomes" id="UP000078597"/>
    </source>
</evidence>
<reference evidence="2" key="1">
    <citation type="submission" date="2016-05" db="EMBL/GenBank/DDBJ databases">
        <authorList>
            <person name="Naeem Raeece"/>
        </authorList>
    </citation>
    <scope>NUCLEOTIDE SEQUENCE [LARGE SCALE GENOMIC DNA]</scope>
</reference>
<accession>A0A1A8WU06</accession>
<gene>
    <name evidence="1" type="ORF">PMALA_044980</name>
</gene>
<protein>
    <submittedName>
        <fullName evidence="1">Uncharacterized protein</fullName>
    </submittedName>
</protein>
<proteinExistence type="predicted"/>
<dbReference type="AlphaFoldDB" id="A0A1A8WU06"/>
<sequence>MKDLNGSVSSKTRLEFSVLSYNNNVESFNLMPIVNMDKKYVNNENIKGRMQNKSHDEATNPFLVDEENVNSNYFIERMYCSLAYCDR</sequence>
<evidence type="ECO:0000313" key="1">
    <source>
        <dbReference type="EMBL" id="SBS94815.1"/>
    </source>
</evidence>
<organism evidence="1 2">
    <name type="scientific">Plasmodium malariae</name>
    <dbReference type="NCBI Taxonomy" id="5858"/>
    <lineage>
        <taxon>Eukaryota</taxon>
        <taxon>Sar</taxon>
        <taxon>Alveolata</taxon>
        <taxon>Apicomplexa</taxon>
        <taxon>Aconoidasida</taxon>
        <taxon>Haemosporida</taxon>
        <taxon>Plasmodiidae</taxon>
        <taxon>Plasmodium</taxon>
        <taxon>Plasmodium (Plasmodium)</taxon>
    </lineage>
</organism>
<dbReference type="EMBL" id="FLQW01003047">
    <property type="protein sequence ID" value="SBS94815.1"/>
    <property type="molecule type" value="Genomic_DNA"/>
</dbReference>
<dbReference type="Proteomes" id="UP000078597">
    <property type="component" value="Unassembled WGS sequence"/>
</dbReference>